<evidence type="ECO:0000313" key="3">
    <source>
        <dbReference type="Proteomes" id="UP000886721"/>
    </source>
</evidence>
<dbReference type="Proteomes" id="UP000886721">
    <property type="component" value="Unassembled WGS sequence"/>
</dbReference>
<feature type="compositionally biased region" description="Acidic residues" evidence="1">
    <location>
        <begin position="76"/>
        <end position="91"/>
    </location>
</feature>
<dbReference type="EMBL" id="DXEM01000011">
    <property type="protein sequence ID" value="HIX67212.1"/>
    <property type="molecule type" value="Genomic_DNA"/>
</dbReference>
<organism evidence="2 3">
    <name type="scientific">Candidatus Anaerostipes excrementavium</name>
    <dbReference type="NCBI Taxonomy" id="2838463"/>
    <lineage>
        <taxon>Bacteria</taxon>
        <taxon>Bacillati</taxon>
        <taxon>Bacillota</taxon>
        <taxon>Clostridia</taxon>
        <taxon>Lachnospirales</taxon>
        <taxon>Lachnospiraceae</taxon>
        <taxon>Anaerostipes</taxon>
    </lineage>
</organism>
<proteinExistence type="predicted"/>
<sequence length="91" mass="10113">MLKGTKSISLSFNSMIGDQPVVYMSAQIPESGRSNSSKTIQDLTLYEANKAECRADMEAFDAMLWDLEDQSKEPEAPADTEQTNETEGMEE</sequence>
<evidence type="ECO:0000313" key="2">
    <source>
        <dbReference type="EMBL" id="HIX67212.1"/>
    </source>
</evidence>
<gene>
    <name evidence="2" type="ORF">H9735_03680</name>
</gene>
<feature type="region of interest" description="Disordered" evidence="1">
    <location>
        <begin position="66"/>
        <end position="91"/>
    </location>
</feature>
<evidence type="ECO:0000256" key="1">
    <source>
        <dbReference type="SAM" id="MobiDB-lite"/>
    </source>
</evidence>
<comment type="caution">
    <text evidence="2">The sequence shown here is derived from an EMBL/GenBank/DDBJ whole genome shotgun (WGS) entry which is preliminary data.</text>
</comment>
<reference evidence="2" key="1">
    <citation type="journal article" date="2021" name="PeerJ">
        <title>Extensive microbial diversity within the chicken gut microbiome revealed by metagenomics and culture.</title>
        <authorList>
            <person name="Gilroy R."/>
            <person name="Ravi A."/>
            <person name="Getino M."/>
            <person name="Pursley I."/>
            <person name="Horton D.L."/>
            <person name="Alikhan N.F."/>
            <person name="Baker D."/>
            <person name="Gharbi K."/>
            <person name="Hall N."/>
            <person name="Watson M."/>
            <person name="Adriaenssens E.M."/>
            <person name="Foster-Nyarko E."/>
            <person name="Jarju S."/>
            <person name="Secka A."/>
            <person name="Antonio M."/>
            <person name="Oren A."/>
            <person name="Chaudhuri R.R."/>
            <person name="La Ragione R."/>
            <person name="Hildebrand F."/>
            <person name="Pallen M.J."/>
        </authorList>
    </citation>
    <scope>NUCLEOTIDE SEQUENCE</scope>
    <source>
        <strain evidence="2">CHK191-13928</strain>
    </source>
</reference>
<dbReference type="AlphaFoldDB" id="A0A9D2B9G6"/>
<protein>
    <submittedName>
        <fullName evidence="2">Uncharacterized protein</fullName>
    </submittedName>
</protein>
<name>A0A9D2B9G6_9FIRM</name>
<reference evidence="2" key="2">
    <citation type="submission" date="2021-04" db="EMBL/GenBank/DDBJ databases">
        <authorList>
            <person name="Gilroy R."/>
        </authorList>
    </citation>
    <scope>NUCLEOTIDE SEQUENCE</scope>
    <source>
        <strain evidence="2">CHK191-13928</strain>
    </source>
</reference>
<accession>A0A9D2B9G6</accession>